<name>A0A242N716_CABSO</name>
<evidence type="ECO:0000313" key="1">
    <source>
        <dbReference type="EMBL" id="OTP79479.1"/>
    </source>
</evidence>
<gene>
    <name evidence="1" type="ORF">PAMC26577_01030</name>
</gene>
<evidence type="ECO:0000313" key="2">
    <source>
        <dbReference type="Proteomes" id="UP000195221"/>
    </source>
</evidence>
<dbReference type="AlphaFoldDB" id="A0A242N716"/>
<dbReference type="Proteomes" id="UP000195221">
    <property type="component" value="Unassembled WGS sequence"/>
</dbReference>
<dbReference type="EMBL" id="NBTZ01000009">
    <property type="protein sequence ID" value="OTP79479.1"/>
    <property type="molecule type" value="Genomic_DNA"/>
</dbReference>
<sequence>MLLRHALLRIGNEKWFASEHDVMADGDHGRVATARSEVAAQYIACLDSRFERALLAKMARPRGKLEPPKDGA</sequence>
<reference evidence="1 2" key="1">
    <citation type="submission" date="2017-03" db="EMBL/GenBank/DDBJ databases">
        <title>Genome analysis of strain PAMC 26577.</title>
        <authorList>
            <person name="Oh H.-M."/>
            <person name="Yang J.-A."/>
        </authorList>
    </citation>
    <scope>NUCLEOTIDE SEQUENCE [LARGE SCALE GENOMIC DNA]</scope>
    <source>
        <strain evidence="1 2">PAMC 26577</strain>
    </source>
</reference>
<proteinExistence type="predicted"/>
<organism evidence="1 2">
    <name type="scientific">Caballeronia sordidicola</name>
    <name type="common">Burkholderia sordidicola</name>
    <dbReference type="NCBI Taxonomy" id="196367"/>
    <lineage>
        <taxon>Bacteria</taxon>
        <taxon>Pseudomonadati</taxon>
        <taxon>Pseudomonadota</taxon>
        <taxon>Betaproteobacteria</taxon>
        <taxon>Burkholderiales</taxon>
        <taxon>Burkholderiaceae</taxon>
        <taxon>Caballeronia</taxon>
    </lineage>
</organism>
<accession>A0A242N716</accession>
<dbReference type="RefSeq" id="WP_075357927.1">
    <property type="nucleotide sequence ID" value="NZ_MSRG01000020.1"/>
</dbReference>
<comment type="caution">
    <text evidence="1">The sequence shown here is derived from an EMBL/GenBank/DDBJ whole genome shotgun (WGS) entry which is preliminary data.</text>
</comment>
<protein>
    <submittedName>
        <fullName evidence="1">Uncharacterized protein</fullName>
    </submittedName>
</protein>